<keyword evidence="3" id="KW-1185">Reference proteome</keyword>
<dbReference type="AlphaFoldDB" id="A0A8H6KCU7"/>
<name>A0A8H6KCU7_9PEZI</name>
<feature type="compositionally biased region" description="Polar residues" evidence="1">
    <location>
        <begin position="64"/>
        <end position="85"/>
    </location>
</feature>
<protein>
    <submittedName>
        <fullName evidence="2">Uncharacterized protein</fullName>
    </submittedName>
</protein>
<evidence type="ECO:0000256" key="1">
    <source>
        <dbReference type="SAM" id="MobiDB-lite"/>
    </source>
</evidence>
<sequence>MENNDNTTQSAVVFDIRHSGGSSCYPMLPDRALFQSSMAESRWQRTEYIDRSIRQAPSAGVAPTSANNPCQPSDPKSTPRAQGATQDVGPRQSFLGRAQRWSSQTADVRTGWRDCPPPPSLPPLGLRLAPLGAEDAVTPPRITDPFAESDGRPIVAPPFRCPLPPGEHQELAPCTPGRRVTLLRH</sequence>
<comment type="caution">
    <text evidence="2">The sequence shown here is derived from an EMBL/GenBank/DDBJ whole genome shotgun (WGS) entry which is preliminary data.</text>
</comment>
<feature type="region of interest" description="Disordered" evidence="1">
    <location>
        <begin position="57"/>
        <end position="115"/>
    </location>
</feature>
<proteinExistence type="predicted"/>
<gene>
    <name evidence="2" type="ORF">CMUS01_08492</name>
</gene>
<dbReference type="Proteomes" id="UP000639643">
    <property type="component" value="Unassembled WGS sequence"/>
</dbReference>
<evidence type="ECO:0000313" key="3">
    <source>
        <dbReference type="Proteomes" id="UP000639643"/>
    </source>
</evidence>
<reference evidence="2" key="1">
    <citation type="journal article" date="2020" name="Phytopathology">
        <title>Genome Sequence Resources of Colletotrichum truncatum, C. plurivorum, C. musicola, and C. sojae: Four Species Pathogenic to Soybean (Glycine max).</title>
        <authorList>
            <person name="Rogerio F."/>
            <person name="Boufleur T.R."/>
            <person name="Ciampi-Guillardi M."/>
            <person name="Sukno S.A."/>
            <person name="Thon M.R."/>
            <person name="Massola Junior N.S."/>
            <person name="Baroncelli R."/>
        </authorList>
    </citation>
    <scope>NUCLEOTIDE SEQUENCE</scope>
    <source>
        <strain evidence="2">LFN0074</strain>
    </source>
</reference>
<accession>A0A8H6KCU7</accession>
<evidence type="ECO:0000313" key="2">
    <source>
        <dbReference type="EMBL" id="KAF6828681.1"/>
    </source>
</evidence>
<dbReference type="EMBL" id="WIGM01000331">
    <property type="protein sequence ID" value="KAF6828681.1"/>
    <property type="molecule type" value="Genomic_DNA"/>
</dbReference>
<organism evidence="2 3">
    <name type="scientific">Colletotrichum musicola</name>
    <dbReference type="NCBI Taxonomy" id="2175873"/>
    <lineage>
        <taxon>Eukaryota</taxon>
        <taxon>Fungi</taxon>
        <taxon>Dikarya</taxon>
        <taxon>Ascomycota</taxon>
        <taxon>Pezizomycotina</taxon>
        <taxon>Sordariomycetes</taxon>
        <taxon>Hypocreomycetidae</taxon>
        <taxon>Glomerellales</taxon>
        <taxon>Glomerellaceae</taxon>
        <taxon>Colletotrichum</taxon>
        <taxon>Colletotrichum orchidearum species complex</taxon>
    </lineage>
</organism>